<organism evidence="6 7">
    <name type="scientific">Ajellomyces capsulatus (strain H143)</name>
    <name type="common">Darling's disease fungus</name>
    <name type="synonym">Histoplasma capsulatum</name>
    <dbReference type="NCBI Taxonomy" id="544712"/>
    <lineage>
        <taxon>Eukaryota</taxon>
        <taxon>Fungi</taxon>
        <taxon>Dikarya</taxon>
        <taxon>Ascomycota</taxon>
        <taxon>Pezizomycotina</taxon>
        <taxon>Eurotiomycetes</taxon>
        <taxon>Eurotiomycetidae</taxon>
        <taxon>Onygenales</taxon>
        <taxon>Ajellomycetaceae</taxon>
        <taxon>Histoplasma</taxon>
    </lineage>
</organism>
<dbReference type="STRING" id="544712.C6HDM5"/>
<dbReference type="GO" id="GO:0046872">
    <property type="term" value="F:metal ion binding"/>
    <property type="evidence" value="ECO:0007669"/>
    <property type="project" value="UniProtKB-KW"/>
</dbReference>
<evidence type="ECO:0000313" key="6">
    <source>
        <dbReference type="EMBL" id="EER41659.1"/>
    </source>
</evidence>
<comment type="cofactor">
    <cofactor evidence="2">
        <name>Mg(2+)</name>
        <dbReference type="ChEBI" id="CHEBI:18420"/>
    </cofactor>
</comment>
<evidence type="ECO:0000256" key="2">
    <source>
        <dbReference type="ARBA" id="ARBA00001946"/>
    </source>
</evidence>
<reference evidence="7" key="1">
    <citation type="submission" date="2009-05" db="EMBL/GenBank/DDBJ databases">
        <title>The genome sequence of Ajellomyces capsulatus strain H143.</title>
        <authorList>
            <person name="Champion M."/>
            <person name="Cuomo C.A."/>
            <person name="Ma L.-J."/>
            <person name="Henn M.R."/>
            <person name="Sil A."/>
            <person name="Goldman B."/>
            <person name="Young S.K."/>
            <person name="Kodira C.D."/>
            <person name="Zeng Q."/>
            <person name="Koehrsen M."/>
            <person name="Alvarado L."/>
            <person name="Berlin A.M."/>
            <person name="Borenstein D."/>
            <person name="Chen Z."/>
            <person name="Engels R."/>
            <person name="Freedman E."/>
            <person name="Gellesch M."/>
            <person name="Goldberg J."/>
            <person name="Griggs A."/>
            <person name="Gujja S."/>
            <person name="Heiman D.I."/>
            <person name="Hepburn T.A."/>
            <person name="Howarth C."/>
            <person name="Jen D."/>
            <person name="Larson L."/>
            <person name="Lewis B."/>
            <person name="Mehta T."/>
            <person name="Park D."/>
            <person name="Pearson M."/>
            <person name="Roberts A."/>
            <person name="Saif S."/>
            <person name="Shea T.D."/>
            <person name="Shenoy N."/>
            <person name="Sisk P."/>
            <person name="Stolte C."/>
            <person name="Sykes S."/>
            <person name="Walk T."/>
            <person name="White J."/>
            <person name="Yandava C."/>
            <person name="Klein B."/>
            <person name="McEwen J.G."/>
            <person name="Puccia R."/>
            <person name="Goldman G.H."/>
            <person name="Felipe M.S."/>
            <person name="Nino-Vega G."/>
            <person name="San-Blas G."/>
            <person name="Taylor J.W."/>
            <person name="Mendoza L."/>
            <person name="Galagan J.E."/>
            <person name="Nusbaum C."/>
            <person name="Birren B.W."/>
        </authorList>
    </citation>
    <scope>NUCLEOTIDE SEQUENCE [LARGE SCALE GENOMIC DNA]</scope>
    <source>
        <strain evidence="7">H143</strain>
    </source>
</reference>
<keyword evidence="3" id="KW-0479">Metal-binding</keyword>
<dbReference type="SUPFAM" id="SSF53659">
    <property type="entry name" value="Isocitrate/Isopropylmalate dehydrogenase-like"/>
    <property type="match status" value="1"/>
</dbReference>
<evidence type="ECO:0000313" key="7">
    <source>
        <dbReference type="Proteomes" id="UP000002624"/>
    </source>
</evidence>
<dbReference type="HOGENOM" id="CLU_1586003_0_0_1"/>
<dbReference type="GO" id="GO:0016491">
    <property type="term" value="F:oxidoreductase activity"/>
    <property type="evidence" value="ECO:0007669"/>
    <property type="project" value="UniProtKB-KW"/>
</dbReference>
<evidence type="ECO:0000256" key="3">
    <source>
        <dbReference type="ARBA" id="ARBA00022723"/>
    </source>
</evidence>
<keyword evidence="4" id="KW-0560">Oxidoreductase</keyword>
<accession>C6HDM5</accession>
<dbReference type="OrthoDB" id="10261637at2759"/>
<dbReference type="PANTHER" id="PTHR43275:SF1">
    <property type="entry name" value="D-MALATE DEHYDROGENASE [DECARBOXYLATING]"/>
    <property type="match status" value="1"/>
</dbReference>
<dbReference type="Proteomes" id="UP000002624">
    <property type="component" value="Unassembled WGS sequence"/>
</dbReference>
<sequence>MFENLDAYLLGSVGAARACMENTNINPYPSPIDAIGPSRPFFLIAILQTYLTISCSRVCLQLVICRPREQYTNSNQQQPRSSLRGCQPRGFNWVIVPENPEGEYSGHSGRSHASKLWEMLITSGLSKIAYQLLRGPEKHIAIATKSNAQRNGLVIWNEVAAEGRSSAR</sequence>
<dbReference type="PANTHER" id="PTHR43275">
    <property type="entry name" value="D-MALATE DEHYDROGENASE [DECARBOXYLATING]"/>
    <property type="match status" value="1"/>
</dbReference>
<dbReference type="InterPro" id="IPR050501">
    <property type="entry name" value="ICDH/IPMDH"/>
</dbReference>
<gene>
    <name evidence="6" type="ORF">HCDG_04306</name>
</gene>
<keyword evidence="5" id="KW-0520">NAD</keyword>
<protein>
    <submittedName>
        <fullName evidence="6">Uncharacterized protein</fullName>
    </submittedName>
</protein>
<proteinExistence type="predicted"/>
<name>C6HDM5_AJECH</name>
<dbReference type="VEuPathDB" id="FungiDB:HCDG_04306"/>
<dbReference type="EMBL" id="GG692423">
    <property type="protein sequence ID" value="EER41659.1"/>
    <property type="molecule type" value="Genomic_DNA"/>
</dbReference>
<evidence type="ECO:0000256" key="1">
    <source>
        <dbReference type="ARBA" id="ARBA00001936"/>
    </source>
</evidence>
<comment type="cofactor">
    <cofactor evidence="1">
        <name>Mn(2+)</name>
        <dbReference type="ChEBI" id="CHEBI:29035"/>
    </cofactor>
</comment>
<evidence type="ECO:0000256" key="5">
    <source>
        <dbReference type="ARBA" id="ARBA00023027"/>
    </source>
</evidence>
<dbReference type="AlphaFoldDB" id="C6HDM5"/>
<evidence type="ECO:0000256" key="4">
    <source>
        <dbReference type="ARBA" id="ARBA00023002"/>
    </source>
</evidence>